<gene>
    <name evidence="2" type="ORF">XBKB1_140049</name>
</gene>
<dbReference type="SUPFAM" id="SSF47781">
    <property type="entry name" value="RuvA domain 2-like"/>
    <property type="match status" value="1"/>
</dbReference>
<protein>
    <submittedName>
        <fullName evidence="2">Putative DNA uptake protein and/or related DNA-binding protein (Modular protein)</fullName>
    </submittedName>
</protein>
<proteinExistence type="predicted"/>
<dbReference type="Proteomes" id="UP000028493">
    <property type="component" value="Unassembled WGS sequence"/>
</dbReference>
<dbReference type="GO" id="GO:0006281">
    <property type="term" value="P:DNA repair"/>
    <property type="evidence" value="ECO:0007669"/>
    <property type="project" value="InterPro"/>
</dbReference>
<keyword evidence="2" id="KW-0238">DNA-binding</keyword>
<dbReference type="RefSeq" id="WP_413770660.1">
    <property type="nucleotide sequence ID" value="NZ_CAWLXS010000014.1"/>
</dbReference>
<comment type="caution">
    <text evidence="2">The sequence shown here is derived from an EMBL/GenBank/DDBJ whole genome shotgun (WGS) entry which is preliminary data.</text>
</comment>
<dbReference type="PANTHER" id="PTHR21180">
    <property type="entry name" value="ENDONUCLEASE/EXONUCLEASE/PHOSPHATASE FAMILY DOMAIN-CONTAINING PROTEIN 1"/>
    <property type="match status" value="1"/>
</dbReference>
<feature type="domain" description="Helix-hairpin-helix DNA-binding motif class 1" evidence="1">
    <location>
        <begin position="160"/>
        <end position="179"/>
    </location>
</feature>
<dbReference type="HOGENOM" id="CLU_052011_3_1_6"/>
<accession>A0A077PQ37</accession>
<dbReference type="InterPro" id="IPR051675">
    <property type="entry name" value="Endo/Exo/Phosphatase_dom_1"/>
</dbReference>
<organism evidence="2">
    <name type="scientific">Xenorhabdus bovienii str. kraussei Becker Underwood</name>
    <dbReference type="NCBI Taxonomy" id="1398204"/>
    <lineage>
        <taxon>Bacteria</taxon>
        <taxon>Pseudomonadati</taxon>
        <taxon>Pseudomonadota</taxon>
        <taxon>Gammaproteobacteria</taxon>
        <taxon>Enterobacterales</taxon>
        <taxon>Morganellaceae</taxon>
        <taxon>Xenorhabdus</taxon>
    </lineage>
</organism>
<sequence>MNKIAKLLATIFAKQQLKKATFVAFRIFEPFLLSRNSVMASFPPSTKHGGIYMKYLRTLFNSLVMVFCISIPLSHAIAADESPDKAVKQSSNQHKAVIETSDVKEGKELVSEKEIQGKGSININTANAEQLVKELNGVGAKKAQAIIEYREKYGQFTAIEQLQEVQGIGPALIEKNRDKLTY</sequence>
<evidence type="ECO:0000313" key="2">
    <source>
        <dbReference type="EMBL" id="CDH22896.1"/>
    </source>
</evidence>
<dbReference type="GO" id="GO:0003677">
    <property type="term" value="F:DNA binding"/>
    <property type="evidence" value="ECO:0007669"/>
    <property type="project" value="UniProtKB-KW"/>
</dbReference>
<dbReference type="InterPro" id="IPR003583">
    <property type="entry name" value="Hlx-hairpin-Hlx_DNA-bd_motif"/>
</dbReference>
<dbReference type="GO" id="GO:0015628">
    <property type="term" value="P:protein secretion by the type II secretion system"/>
    <property type="evidence" value="ECO:0007669"/>
    <property type="project" value="TreeGrafter"/>
</dbReference>
<reference evidence="2" key="1">
    <citation type="submission" date="2013-07" db="EMBL/GenBank/DDBJ databases">
        <title>Sub-species coevolution in mutualistic symbiosis.</title>
        <authorList>
            <person name="Murfin K."/>
            <person name="Klassen J."/>
            <person name="Lee M."/>
            <person name="Forst S."/>
            <person name="Stock P."/>
            <person name="Goodrich-Blair H."/>
        </authorList>
    </citation>
    <scope>NUCLEOTIDE SEQUENCE [LARGE SCALE GENOMIC DNA]</scope>
    <source>
        <strain evidence="2">Kraussei Becker Underwood</strain>
    </source>
</reference>
<dbReference type="EMBL" id="CBSZ010000046">
    <property type="protein sequence ID" value="CDH22896.1"/>
    <property type="molecule type" value="Genomic_DNA"/>
</dbReference>
<feature type="domain" description="Helix-hairpin-helix DNA-binding motif class 1" evidence="1">
    <location>
        <begin position="130"/>
        <end position="149"/>
    </location>
</feature>
<dbReference type="PANTHER" id="PTHR21180:SF32">
    <property type="entry name" value="ENDONUCLEASE_EXONUCLEASE_PHOSPHATASE FAMILY DOMAIN-CONTAINING PROTEIN 1"/>
    <property type="match status" value="1"/>
</dbReference>
<evidence type="ECO:0000259" key="1">
    <source>
        <dbReference type="SMART" id="SM00278"/>
    </source>
</evidence>
<dbReference type="Pfam" id="PF12836">
    <property type="entry name" value="HHH_3"/>
    <property type="match status" value="1"/>
</dbReference>
<dbReference type="SMART" id="SM00278">
    <property type="entry name" value="HhH1"/>
    <property type="match status" value="2"/>
</dbReference>
<dbReference type="InterPro" id="IPR010994">
    <property type="entry name" value="RuvA_2-like"/>
</dbReference>
<dbReference type="GO" id="GO:0015627">
    <property type="term" value="C:type II protein secretion system complex"/>
    <property type="evidence" value="ECO:0007669"/>
    <property type="project" value="TreeGrafter"/>
</dbReference>
<name>A0A077PQ37_XENBV</name>
<dbReference type="NCBIfam" id="TIGR00426">
    <property type="entry name" value="competence protein ComEA helix-hairpin-helix repeat region"/>
    <property type="match status" value="1"/>
</dbReference>
<dbReference type="InterPro" id="IPR004509">
    <property type="entry name" value="Competence_ComEA_HhH"/>
</dbReference>
<dbReference type="Gene3D" id="1.10.150.280">
    <property type="entry name" value="AF1531-like domain"/>
    <property type="match status" value="1"/>
</dbReference>
<dbReference type="AlphaFoldDB" id="A0A077PQ37"/>